<dbReference type="SUPFAM" id="SSF51269">
    <property type="entry name" value="AFP III-like domain"/>
    <property type="match status" value="1"/>
</dbReference>
<feature type="domain" description="AFP-like" evidence="1">
    <location>
        <begin position="306"/>
        <end position="365"/>
    </location>
</feature>
<dbReference type="InterPro" id="IPR006190">
    <property type="entry name" value="SAF_AFP_Neu5Ac"/>
</dbReference>
<dbReference type="InterPro" id="IPR013785">
    <property type="entry name" value="Aldolase_TIM"/>
</dbReference>
<dbReference type="Pfam" id="PF08666">
    <property type="entry name" value="SAF"/>
    <property type="match status" value="1"/>
</dbReference>
<dbReference type="InterPro" id="IPR051690">
    <property type="entry name" value="PseI-like"/>
</dbReference>
<dbReference type="Pfam" id="PF03102">
    <property type="entry name" value="NeuB"/>
    <property type="match status" value="1"/>
</dbReference>
<reference evidence="2 3" key="1">
    <citation type="journal article" date="2016" name="Nat. Commun.">
        <title>Thousands of microbial genomes shed light on interconnected biogeochemical processes in an aquifer system.</title>
        <authorList>
            <person name="Anantharaman K."/>
            <person name="Brown C.T."/>
            <person name="Hug L.A."/>
            <person name="Sharon I."/>
            <person name="Castelle C.J."/>
            <person name="Probst A.J."/>
            <person name="Thomas B.C."/>
            <person name="Singh A."/>
            <person name="Wilkins M.J."/>
            <person name="Karaoz U."/>
            <person name="Brodie E.L."/>
            <person name="Williams K.H."/>
            <person name="Hubbard S.S."/>
            <person name="Banfield J.F."/>
        </authorList>
    </citation>
    <scope>NUCLEOTIDE SEQUENCE [LARGE SCALE GENOMIC DNA]</scope>
</reference>
<organism evidence="2 3">
    <name type="scientific">Candidatus Taylorbacteria bacterium RIFCSPLOWO2_01_FULL_45_15b</name>
    <dbReference type="NCBI Taxonomy" id="1802319"/>
    <lineage>
        <taxon>Bacteria</taxon>
        <taxon>Candidatus Tayloriibacteriota</taxon>
    </lineage>
</organism>
<comment type="caution">
    <text evidence="2">The sequence shown here is derived from an EMBL/GenBank/DDBJ whole genome shotgun (WGS) entry which is preliminary data.</text>
</comment>
<dbReference type="PROSITE" id="PS50844">
    <property type="entry name" value="AFP_LIKE"/>
    <property type="match status" value="1"/>
</dbReference>
<evidence type="ECO:0000313" key="3">
    <source>
        <dbReference type="Proteomes" id="UP000176221"/>
    </source>
</evidence>
<dbReference type="PANTHER" id="PTHR42966:SF1">
    <property type="entry name" value="SIALIC ACID SYNTHASE"/>
    <property type="match status" value="1"/>
</dbReference>
<dbReference type="InterPro" id="IPR036732">
    <property type="entry name" value="AFP_Neu5c_C_sf"/>
</dbReference>
<dbReference type="GO" id="GO:0047444">
    <property type="term" value="F:N-acylneuraminate-9-phosphate synthase activity"/>
    <property type="evidence" value="ECO:0007669"/>
    <property type="project" value="TreeGrafter"/>
</dbReference>
<dbReference type="Gene3D" id="3.20.20.70">
    <property type="entry name" value="Aldolase class I"/>
    <property type="match status" value="1"/>
</dbReference>
<evidence type="ECO:0000313" key="2">
    <source>
        <dbReference type="EMBL" id="OHA32405.1"/>
    </source>
</evidence>
<dbReference type="SMART" id="SM00858">
    <property type="entry name" value="SAF"/>
    <property type="match status" value="1"/>
</dbReference>
<dbReference type="AlphaFoldDB" id="A0A1G2N8F0"/>
<dbReference type="SUPFAM" id="SSF51569">
    <property type="entry name" value="Aldolase"/>
    <property type="match status" value="1"/>
</dbReference>
<dbReference type="STRING" id="1802319.A2928_00150"/>
<protein>
    <recommendedName>
        <fullName evidence="1">AFP-like domain-containing protein</fullName>
    </recommendedName>
</protein>
<dbReference type="Proteomes" id="UP000176221">
    <property type="component" value="Unassembled WGS sequence"/>
</dbReference>
<dbReference type="GO" id="GO:0016051">
    <property type="term" value="P:carbohydrate biosynthetic process"/>
    <property type="evidence" value="ECO:0007669"/>
    <property type="project" value="InterPro"/>
</dbReference>
<accession>A0A1G2N8F0</accession>
<dbReference type="InterPro" id="IPR057736">
    <property type="entry name" value="SAF_PseI/NeuA/NeuB"/>
</dbReference>
<dbReference type="Gene3D" id="3.90.1210.10">
    <property type="entry name" value="Antifreeze-like/N-acetylneuraminic acid synthase C-terminal domain"/>
    <property type="match status" value="1"/>
</dbReference>
<name>A0A1G2N8F0_9BACT</name>
<dbReference type="EMBL" id="MHRX01000047">
    <property type="protein sequence ID" value="OHA32405.1"/>
    <property type="molecule type" value="Genomic_DNA"/>
</dbReference>
<dbReference type="PANTHER" id="PTHR42966">
    <property type="entry name" value="N-ACETYLNEURAMINATE SYNTHASE"/>
    <property type="match status" value="1"/>
</dbReference>
<gene>
    <name evidence="2" type="ORF">A2928_00150</name>
</gene>
<proteinExistence type="predicted"/>
<dbReference type="CDD" id="cd11615">
    <property type="entry name" value="SAF_NeuB_like"/>
    <property type="match status" value="1"/>
</dbReference>
<sequence>MRENTDVKKFFAQDRVFVIAEIGKNFIQTEGERPIDEYLENAKALIKAAKDAGADAVKFQTHEVEDEQYPAEITSPHFKSLDRLRWLTRNTNATPFSFWKEIKAYSEKLGIVFFSTPMSRKAAEKLSKVGVPIWKLGSGDVEDFHTINYLATTKKPLIISTGMVSRKELGDVVSYIQKKNIPLSILYCISAYPCSPESFNLASIKYLKEKYPDANIGFSDHSIDSHLPALAAVKLGARIIEKHFSFARDLWGSDHKASINPDEMKKMVRAIRKREYEKIDHTPYYGKYEKEFEGATNQFRPYFKKAIVASTDIPEGVIIGETHVYTMRPAKLLDGLPAKEIPNVLGKRAKRRIKSLEPIRSDMID</sequence>
<dbReference type="InterPro" id="IPR013132">
    <property type="entry name" value="PseI/NeuA/B-like_N"/>
</dbReference>
<dbReference type="InterPro" id="IPR013974">
    <property type="entry name" value="SAF"/>
</dbReference>
<evidence type="ECO:0000259" key="1">
    <source>
        <dbReference type="PROSITE" id="PS50844"/>
    </source>
</evidence>